<sequence>MKTNNSLSGVLHVVLHLARTPTPVPSSALAEAIGSHPVVIRRLLAGLRDRGIVRSEKGHGGGWTLDCDLDAVTLRDIHASLEAPPLLALGHRDENPSCLVEQAVNHRLGEAFREAEELLLATFEGVTLGELNTEIDRRIRARQRVTRAAWCQMPAAPETGQGRARG</sequence>
<dbReference type="Pfam" id="PF02082">
    <property type="entry name" value="Rrf2"/>
    <property type="match status" value="1"/>
</dbReference>
<dbReference type="RefSeq" id="WP_405286344.1">
    <property type="nucleotide sequence ID" value="NZ_JBBHLI010000002.1"/>
</dbReference>
<dbReference type="SUPFAM" id="SSF46785">
    <property type="entry name" value="Winged helix' DNA-binding domain"/>
    <property type="match status" value="1"/>
</dbReference>
<proteinExistence type="predicted"/>
<organism evidence="1 2">
    <name type="scientific">Gaopeijia maritima</name>
    <dbReference type="NCBI Taxonomy" id="3119007"/>
    <lineage>
        <taxon>Bacteria</taxon>
        <taxon>Pseudomonadati</taxon>
        <taxon>Gemmatimonadota</taxon>
        <taxon>Longimicrobiia</taxon>
        <taxon>Gaopeijiales</taxon>
        <taxon>Gaopeijiaceae</taxon>
        <taxon>Gaopeijia</taxon>
    </lineage>
</organism>
<dbReference type="Gene3D" id="1.10.10.10">
    <property type="entry name" value="Winged helix-like DNA-binding domain superfamily/Winged helix DNA-binding domain"/>
    <property type="match status" value="1"/>
</dbReference>
<accession>A0ABU9E5X3</accession>
<dbReference type="InterPro" id="IPR000944">
    <property type="entry name" value="Tscrpt_reg_Rrf2"/>
</dbReference>
<dbReference type="Proteomes" id="UP001484239">
    <property type="component" value="Unassembled WGS sequence"/>
</dbReference>
<evidence type="ECO:0000313" key="2">
    <source>
        <dbReference type="Proteomes" id="UP001484239"/>
    </source>
</evidence>
<reference evidence="1 2" key="1">
    <citation type="submission" date="2024-02" db="EMBL/GenBank/DDBJ databases">
        <title>A novel Gemmatimonadota bacterium.</title>
        <authorList>
            <person name="Du Z.-J."/>
            <person name="Ye Y.-Q."/>
        </authorList>
    </citation>
    <scope>NUCLEOTIDE SEQUENCE [LARGE SCALE GENOMIC DNA]</scope>
    <source>
        <strain evidence="1 2">DH-20</strain>
    </source>
</reference>
<dbReference type="InterPro" id="IPR036390">
    <property type="entry name" value="WH_DNA-bd_sf"/>
</dbReference>
<keyword evidence="2" id="KW-1185">Reference proteome</keyword>
<dbReference type="PANTHER" id="PTHR33221:SF15">
    <property type="entry name" value="HTH-TYPE TRANSCRIPTIONAL REGULATOR YWGB-RELATED"/>
    <property type="match status" value="1"/>
</dbReference>
<gene>
    <name evidence="1" type="ORF">WI372_04085</name>
</gene>
<dbReference type="InterPro" id="IPR036388">
    <property type="entry name" value="WH-like_DNA-bd_sf"/>
</dbReference>
<dbReference type="EMBL" id="JBBHLI010000002">
    <property type="protein sequence ID" value="MEK9500146.1"/>
    <property type="molecule type" value="Genomic_DNA"/>
</dbReference>
<comment type="caution">
    <text evidence="1">The sequence shown here is derived from an EMBL/GenBank/DDBJ whole genome shotgun (WGS) entry which is preliminary data.</text>
</comment>
<protein>
    <submittedName>
        <fullName evidence="1">Rrf2 family transcriptional regulator</fullName>
    </submittedName>
</protein>
<name>A0ABU9E5X3_9BACT</name>
<dbReference type="PROSITE" id="PS51197">
    <property type="entry name" value="HTH_RRF2_2"/>
    <property type="match status" value="1"/>
</dbReference>
<dbReference type="PANTHER" id="PTHR33221">
    <property type="entry name" value="WINGED HELIX-TURN-HELIX TRANSCRIPTIONAL REGULATOR, RRF2 FAMILY"/>
    <property type="match status" value="1"/>
</dbReference>
<evidence type="ECO:0000313" key="1">
    <source>
        <dbReference type="EMBL" id="MEK9500146.1"/>
    </source>
</evidence>